<feature type="transmembrane region" description="Helical" evidence="1">
    <location>
        <begin position="12"/>
        <end position="32"/>
    </location>
</feature>
<evidence type="ECO:0000256" key="1">
    <source>
        <dbReference type="SAM" id="Phobius"/>
    </source>
</evidence>
<feature type="transmembrane region" description="Helical" evidence="1">
    <location>
        <begin position="195"/>
        <end position="222"/>
    </location>
</feature>
<reference evidence="2 3" key="1">
    <citation type="submission" date="2020-08" db="EMBL/GenBank/DDBJ databases">
        <title>A Genomic Blueprint of the Chicken Gut Microbiome.</title>
        <authorList>
            <person name="Gilroy R."/>
            <person name="Ravi A."/>
            <person name="Getino M."/>
            <person name="Pursley I."/>
            <person name="Horton D.L."/>
            <person name="Alikhan N.-F."/>
            <person name="Baker D."/>
            <person name="Gharbi K."/>
            <person name="Hall N."/>
            <person name="Watson M."/>
            <person name="Adriaenssens E.M."/>
            <person name="Foster-Nyarko E."/>
            <person name="Jarju S."/>
            <person name="Secka A."/>
            <person name="Antonio M."/>
            <person name="Oren A."/>
            <person name="Chaudhuri R."/>
            <person name="La Ragione R.M."/>
            <person name="Hildebrand F."/>
            <person name="Pallen M.J."/>
        </authorList>
    </citation>
    <scope>NUCLEOTIDE SEQUENCE [LARGE SCALE GENOMIC DNA]</scope>
    <source>
        <strain evidence="2 3">Sa3CUN1</strain>
    </source>
</reference>
<name>A0ABR8Q0Z0_9CLOT</name>
<feature type="transmembrane region" description="Helical" evidence="1">
    <location>
        <begin position="166"/>
        <end position="183"/>
    </location>
</feature>
<comment type="caution">
    <text evidence="2">The sequence shown here is derived from an EMBL/GenBank/DDBJ whole genome shotgun (WGS) entry which is preliminary data.</text>
</comment>
<protein>
    <recommendedName>
        <fullName evidence="4">Glycosyltransferase RgtA/B/C/D-like domain-containing protein</fullName>
    </recommendedName>
</protein>
<accession>A0ABR8Q0Z0</accession>
<proteinExistence type="predicted"/>
<keyword evidence="1" id="KW-1133">Transmembrane helix</keyword>
<keyword evidence="1" id="KW-0812">Transmembrane</keyword>
<keyword evidence="1" id="KW-0472">Membrane</keyword>
<sequence length="223" mass="26027">MKKAFKIFNYNILSVSLFLLISIATLFIPPIIGMADNGEFYNIISENDLYYLSNNEDEIYFGYFNKDYGIFKYNNEIEKNLISTQSIFIRIAVFIDKLITKDYIFDIRILGFIYMIISSFGIYFLTKALTKEISNTKYKILMILFINIIFADTAYLSYYNSFYEEGTSISCFLFSMGILLYMCKYNKFNIYNMSLFGFFICSLMGVKENLLLIGVLSSLLVLK</sequence>
<feature type="transmembrane region" description="Helical" evidence="1">
    <location>
        <begin position="138"/>
        <end position="160"/>
    </location>
</feature>
<gene>
    <name evidence="2" type="ORF">H9660_02830</name>
</gene>
<keyword evidence="3" id="KW-1185">Reference proteome</keyword>
<feature type="non-terminal residue" evidence="2">
    <location>
        <position position="223"/>
    </location>
</feature>
<organism evidence="2 3">
    <name type="scientific">Clostridium gallinarum</name>
    <dbReference type="NCBI Taxonomy" id="2762246"/>
    <lineage>
        <taxon>Bacteria</taxon>
        <taxon>Bacillati</taxon>
        <taxon>Bacillota</taxon>
        <taxon>Clostridia</taxon>
        <taxon>Eubacteriales</taxon>
        <taxon>Clostridiaceae</taxon>
        <taxon>Clostridium</taxon>
    </lineage>
</organism>
<feature type="transmembrane region" description="Helical" evidence="1">
    <location>
        <begin position="107"/>
        <end position="126"/>
    </location>
</feature>
<dbReference type="EMBL" id="JACSQZ010000006">
    <property type="protein sequence ID" value="MBD7914070.1"/>
    <property type="molecule type" value="Genomic_DNA"/>
</dbReference>
<evidence type="ECO:0000313" key="2">
    <source>
        <dbReference type="EMBL" id="MBD7914070.1"/>
    </source>
</evidence>
<evidence type="ECO:0000313" key="3">
    <source>
        <dbReference type="Proteomes" id="UP000640335"/>
    </source>
</evidence>
<evidence type="ECO:0008006" key="4">
    <source>
        <dbReference type="Google" id="ProtNLM"/>
    </source>
</evidence>
<dbReference type="Proteomes" id="UP000640335">
    <property type="component" value="Unassembled WGS sequence"/>
</dbReference>